<dbReference type="Pfam" id="PF01261">
    <property type="entry name" value="AP_endonuc_2"/>
    <property type="match status" value="1"/>
</dbReference>
<keyword evidence="2" id="KW-0413">Isomerase</keyword>
<evidence type="ECO:0000313" key="3">
    <source>
        <dbReference type="Proteomes" id="UP000199101"/>
    </source>
</evidence>
<dbReference type="AlphaFoldDB" id="A0A1C3UK05"/>
<reference evidence="3" key="1">
    <citation type="submission" date="2016-08" db="EMBL/GenBank/DDBJ databases">
        <authorList>
            <person name="Varghese N."/>
            <person name="Submissions Spin"/>
        </authorList>
    </citation>
    <scope>NUCLEOTIDE SEQUENCE [LARGE SCALE GENOMIC DNA]</scope>
    <source>
        <strain evidence="3">HAMBI 2975</strain>
    </source>
</reference>
<dbReference type="GO" id="GO:0016853">
    <property type="term" value="F:isomerase activity"/>
    <property type="evidence" value="ECO:0007669"/>
    <property type="project" value="UniProtKB-KW"/>
</dbReference>
<accession>A0A1C3UK05</accession>
<dbReference type="STRING" id="410764.GA0061103_2345"/>
<dbReference type="PANTHER" id="PTHR12110:SF48">
    <property type="entry name" value="BLL3656 PROTEIN"/>
    <property type="match status" value="1"/>
</dbReference>
<sequence length="269" mass="29687">MFWALNQITAPNLSYTDFLDLSVALGCQGVEVRNDLKRQLFDGLSPTEAGQMVRERGLRLVGLSQVYPFNFWSDDIERKVRDLIAIAREAGAETISLIPRNEGIGTEEQERKANLETSLAAILPLLEEAELVALVEPLGFQRSSLRYKAELVDAINALGAAHRYKLVHDTFHHALADGGPIFAGHTGIVHISAVVDPTLQLNQMEDEHRVLVDRSDRLDNVSQIKALQAAGYVGPISYECFSPLVHDLTNPREAIQASFDFIESALKAG</sequence>
<dbReference type="InterPro" id="IPR050312">
    <property type="entry name" value="IolE/XylAMocC-like"/>
</dbReference>
<gene>
    <name evidence="2" type="ORF">GA0061103_2345</name>
</gene>
<protein>
    <submittedName>
        <fullName evidence="2">2-keto-myo-inositol isomerase</fullName>
    </submittedName>
</protein>
<dbReference type="EMBL" id="FMAG01000001">
    <property type="protein sequence ID" value="SCB15788.1"/>
    <property type="molecule type" value="Genomic_DNA"/>
</dbReference>
<evidence type="ECO:0000259" key="1">
    <source>
        <dbReference type="Pfam" id="PF01261"/>
    </source>
</evidence>
<dbReference type="SUPFAM" id="SSF51658">
    <property type="entry name" value="Xylose isomerase-like"/>
    <property type="match status" value="1"/>
</dbReference>
<feature type="domain" description="Xylose isomerase-like TIM barrel" evidence="1">
    <location>
        <begin position="20"/>
        <end position="264"/>
    </location>
</feature>
<organism evidence="2 3">
    <name type="scientific">Rhizobium multihospitium</name>
    <dbReference type="NCBI Taxonomy" id="410764"/>
    <lineage>
        <taxon>Bacteria</taxon>
        <taxon>Pseudomonadati</taxon>
        <taxon>Pseudomonadota</taxon>
        <taxon>Alphaproteobacteria</taxon>
        <taxon>Hyphomicrobiales</taxon>
        <taxon>Rhizobiaceae</taxon>
        <taxon>Rhizobium/Agrobacterium group</taxon>
        <taxon>Rhizobium</taxon>
    </lineage>
</organism>
<dbReference type="PANTHER" id="PTHR12110">
    <property type="entry name" value="HYDROXYPYRUVATE ISOMERASE"/>
    <property type="match status" value="1"/>
</dbReference>
<dbReference type="InterPro" id="IPR036237">
    <property type="entry name" value="Xyl_isomerase-like_sf"/>
</dbReference>
<dbReference type="Proteomes" id="UP000199101">
    <property type="component" value="Unassembled WGS sequence"/>
</dbReference>
<dbReference type="RefSeq" id="WP_092708259.1">
    <property type="nucleotide sequence ID" value="NZ_FMAG01000001.1"/>
</dbReference>
<evidence type="ECO:0000313" key="2">
    <source>
        <dbReference type="EMBL" id="SCB15788.1"/>
    </source>
</evidence>
<keyword evidence="3" id="KW-1185">Reference proteome</keyword>
<dbReference type="Gene3D" id="3.20.20.150">
    <property type="entry name" value="Divalent-metal-dependent TIM barrel enzymes"/>
    <property type="match status" value="1"/>
</dbReference>
<name>A0A1C3UK05_9HYPH</name>
<dbReference type="OrthoDB" id="2274384at2"/>
<dbReference type="InterPro" id="IPR013022">
    <property type="entry name" value="Xyl_isomerase-like_TIM-brl"/>
</dbReference>
<proteinExistence type="predicted"/>